<dbReference type="KEGG" id="pstu:UIB01_20975"/>
<dbReference type="InterPro" id="IPR006471">
    <property type="entry name" value="Formate_DH_gsu"/>
</dbReference>
<dbReference type="GO" id="GO:0005886">
    <property type="term" value="C:plasma membrane"/>
    <property type="evidence" value="ECO:0007669"/>
    <property type="project" value="UniProtKB-SubCell"/>
</dbReference>
<evidence type="ECO:0000256" key="1">
    <source>
        <dbReference type="ARBA" id="ARBA00001971"/>
    </source>
</evidence>
<comment type="cofactor">
    <cofactor evidence="1">
        <name>heme</name>
        <dbReference type="ChEBI" id="CHEBI:30413"/>
    </cofactor>
</comment>
<dbReference type="GO" id="GO:0046872">
    <property type="term" value="F:metal ion binding"/>
    <property type="evidence" value="ECO:0007669"/>
    <property type="project" value="UniProtKB-KW"/>
</dbReference>
<evidence type="ECO:0000256" key="9">
    <source>
        <dbReference type="ARBA" id="ARBA00022982"/>
    </source>
</evidence>
<organism evidence="15 16">
    <name type="scientific">Stutzerimonas stutzeri</name>
    <name type="common">Pseudomonas stutzeri</name>
    <dbReference type="NCBI Taxonomy" id="316"/>
    <lineage>
        <taxon>Bacteria</taxon>
        <taxon>Pseudomonadati</taxon>
        <taxon>Pseudomonadota</taxon>
        <taxon>Gammaproteobacteria</taxon>
        <taxon>Pseudomonadales</taxon>
        <taxon>Pseudomonadaceae</taxon>
        <taxon>Stutzerimonas</taxon>
    </lineage>
</organism>
<evidence type="ECO:0000256" key="4">
    <source>
        <dbReference type="ARBA" id="ARBA00022448"/>
    </source>
</evidence>
<dbReference type="InterPro" id="IPR051817">
    <property type="entry name" value="FDH_cytochrome_b556_subunit"/>
</dbReference>
<name>A0A023WXJ7_STUST</name>
<keyword evidence="7 13" id="KW-0812">Transmembrane</keyword>
<keyword evidence="9" id="KW-0249">Electron transport</keyword>
<dbReference type="AlphaFoldDB" id="A0A023WXJ7"/>
<dbReference type="Pfam" id="PF01292">
    <property type="entry name" value="Ni_hydr_CYTB"/>
    <property type="match status" value="1"/>
</dbReference>
<comment type="subcellular location">
    <subcellularLocation>
        <location evidence="2">Cell membrane</location>
        <topology evidence="2">Multi-pass membrane protein</topology>
    </subcellularLocation>
</comment>
<dbReference type="PATRIC" id="fig|316.97.peg.4198"/>
<keyword evidence="5" id="KW-1003">Cell membrane</keyword>
<dbReference type="NCBIfam" id="TIGR01583">
    <property type="entry name" value="formate-DH-gamm"/>
    <property type="match status" value="1"/>
</dbReference>
<accession>A0A023WXJ7</accession>
<evidence type="ECO:0000256" key="12">
    <source>
        <dbReference type="ARBA" id="ARBA00023136"/>
    </source>
</evidence>
<evidence type="ECO:0000256" key="13">
    <source>
        <dbReference type="SAM" id="Phobius"/>
    </source>
</evidence>
<evidence type="ECO:0000313" key="16">
    <source>
        <dbReference type="Proteomes" id="UP000025238"/>
    </source>
</evidence>
<keyword evidence="11" id="KW-0408">Iron</keyword>
<dbReference type="GO" id="GO:0008863">
    <property type="term" value="F:formate dehydrogenase (NAD+) activity"/>
    <property type="evidence" value="ECO:0007669"/>
    <property type="project" value="InterPro"/>
</dbReference>
<dbReference type="PANTHER" id="PTHR30074:SF5">
    <property type="entry name" value="FORMATE DEHYDROGENASE, NITRATE-INDUCIBLE, CYTOCHROME B556(FDN) SUBUNIT"/>
    <property type="match status" value="1"/>
</dbReference>
<dbReference type="OrthoDB" id="9790598at2"/>
<feature type="transmembrane region" description="Helical" evidence="13">
    <location>
        <begin position="18"/>
        <end position="42"/>
    </location>
</feature>
<dbReference type="EMBL" id="CP007509">
    <property type="protein sequence ID" value="AHY44813.1"/>
    <property type="molecule type" value="Genomic_DNA"/>
</dbReference>
<evidence type="ECO:0000256" key="5">
    <source>
        <dbReference type="ARBA" id="ARBA00022475"/>
    </source>
</evidence>
<keyword evidence="6" id="KW-0349">Heme</keyword>
<keyword evidence="4" id="KW-0813">Transport</keyword>
<dbReference type="FunFam" id="1.20.950.20:FF:000002">
    <property type="entry name" value="Formate dehydrogenase cytochrome b556 subunit"/>
    <property type="match status" value="1"/>
</dbReference>
<evidence type="ECO:0000256" key="3">
    <source>
        <dbReference type="ARBA" id="ARBA00010747"/>
    </source>
</evidence>
<dbReference type="InterPro" id="IPR016174">
    <property type="entry name" value="Di-haem_cyt_TM"/>
</dbReference>
<dbReference type="Proteomes" id="UP000025238">
    <property type="component" value="Chromosome"/>
</dbReference>
<dbReference type="InterPro" id="IPR011577">
    <property type="entry name" value="Cyt_b561_bac/Ni-Hgenase"/>
</dbReference>
<evidence type="ECO:0000256" key="7">
    <source>
        <dbReference type="ARBA" id="ARBA00022692"/>
    </source>
</evidence>
<feature type="domain" description="Cytochrome b561 bacterial/Ni-hydrogenase" evidence="14">
    <location>
        <begin position="8"/>
        <end position="176"/>
    </location>
</feature>
<evidence type="ECO:0000256" key="10">
    <source>
        <dbReference type="ARBA" id="ARBA00022989"/>
    </source>
</evidence>
<keyword evidence="8" id="KW-0479">Metal-binding</keyword>
<feature type="transmembrane region" description="Helical" evidence="13">
    <location>
        <begin position="114"/>
        <end position="134"/>
    </location>
</feature>
<comment type="similarity">
    <text evidence="3">Belongs to the formate dehydrogenase gamma subunit family.</text>
</comment>
<evidence type="ECO:0000259" key="14">
    <source>
        <dbReference type="Pfam" id="PF01292"/>
    </source>
</evidence>
<feature type="transmembrane region" description="Helical" evidence="13">
    <location>
        <begin position="154"/>
        <end position="175"/>
    </location>
</feature>
<dbReference type="GO" id="GO:0036397">
    <property type="term" value="F:formate dehydrogenase (quinone) activity"/>
    <property type="evidence" value="ECO:0007669"/>
    <property type="project" value="TreeGrafter"/>
</dbReference>
<evidence type="ECO:0000256" key="8">
    <source>
        <dbReference type="ARBA" id="ARBA00022723"/>
    </source>
</evidence>
<dbReference type="SUPFAM" id="SSF81342">
    <property type="entry name" value="Transmembrane di-heme cytochromes"/>
    <property type="match status" value="1"/>
</dbReference>
<evidence type="ECO:0000313" key="15">
    <source>
        <dbReference type="EMBL" id="AHY44813.1"/>
    </source>
</evidence>
<keyword evidence="10 13" id="KW-1133">Transmembrane helix</keyword>
<evidence type="ECO:0000256" key="11">
    <source>
        <dbReference type="ARBA" id="ARBA00023004"/>
    </source>
</evidence>
<evidence type="ECO:0000256" key="2">
    <source>
        <dbReference type="ARBA" id="ARBA00004651"/>
    </source>
</evidence>
<dbReference type="Gene3D" id="1.20.950.20">
    <property type="entry name" value="Transmembrane di-heme cytochromes, Chain C"/>
    <property type="match status" value="1"/>
</dbReference>
<evidence type="ECO:0000256" key="6">
    <source>
        <dbReference type="ARBA" id="ARBA00022617"/>
    </source>
</evidence>
<dbReference type="GO" id="GO:0022904">
    <property type="term" value="P:respiratory electron transport chain"/>
    <property type="evidence" value="ECO:0007669"/>
    <property type="project" value="InterPro"/>
</dbReference>
<proteinExistence type="inferred from homology"/>
<dbReference type="GO" id="GO:0009055">
    <property type="term" value="F:electron transfer activity"/>
    <property type="evidence" value="ECO:0007669"/>
    <property type="project" value="InterPro"/>
</dbReference>
<feature type="transmembrane region" description="Helical" evidence="13">
    <location>
        <begin position="54"/>
        <end position="75"/>
    </location>
</feature>
<dbReference type="GO" id="GO:0015944">
    <property type="term" value="P:formate oxidation"/>
    <property type="evidence" value="ECO:0007669"/>
    <property type="project" value="UniProtKB-ARBA"/>
</dbReference>
<sequence length="207" mass="23903">MNNNEIERYNPSQRTNHWIVAILFVLAALSGLALFHPALFGLSGLFGGGTWTRILHPFIGVAMFVFFLWLAIRFAGHNRIEARDRQWLRQINDVVHNREDRLPEVGRYNAGQKVLFWVLILSMLVLLLSGIVIWREYFSSFFGIVSLRWASLLHAIAAFVLIVSIIVHIYAAIWIKGSMGSMLYGTVSRAWARKHHPAWYREITERK</sequence>
<dbReference type="PANTHER" id="PTHR30074">
    <property type="entry name" value="FORMATE DEHYDROGENASE, NITRATE-INDUCIBLE, CYTOCHROME B556 FDN SUBUNIT"/>
    <property type="match status" value="1"/>
</dbReference>
<reference evidence="15 16" key="1">
    <citation type="submission" date="2014-03" db="EMBL/GenBank/DDBJ databases">
        <title>Complete genome sequence of Pseudomonas stutzeri 19SMN4.</title>
        <authorList>
            <person name="Brunet-Galmes I."/>
            <person name="Nogales B."/>
            <person name="Busquets A."/>
            <person name="Pena A."/>
            <person name="Gomila M."/>
            <person name="Garcia-Valdes E."/>
            <person name="Lalucat J."/>
            <person name="Bennasar A."/>
            <person name="Bosch R."/>
        </authorList>
    </citation>
    <scope>NUCLEOTIDE SEQUENCE [LARGE SCALE GENOMIC DNA]</scope>
    <source>
        <strain evidence="15 16">19SMN4</strain>
    </source>
</reference>
<protein>
    <submittedName>
        <fullName evidence="15">Formate dehydrogenase</fullName>
    </submittedName>
</protein>
<dbReference type="GO" id="GO:0009061">
    <property type="term" value="P:anaerobic respiration"/>
    <property type="evidence" value="ECO:0007669"/>
    <property type="project" value="TreeGrafter"/>
</dbReference>
<gene>
    <name evidence="15" type="ORF">UIB01_20975</name>
</gene>
<keyword evidence="12 13" id="KW-0472">Membrane</keyword>
<dbReference type="GO" id="GO:0009326">
    <property type="term" value="C:formate dehydrogenase complex"/>
    <property type="evidence" value="ECO:0007669"/>
    <property type="project" value="InterPro"/>
</dbReference>